<feature type="domain" description="Helix-turn-helix" evidence="1">
    <location>
        <begin position="39"/>
        <end position="85"/>
    </location>
</feature>
<sequence>MESIIQVQNVSKNEFISIIEKVIEEKLIQHLQPKQSENLTVKETAEVLKVSEQSIHNYIKRGIIPAQKAGRILLIKRSDLDKALTEVKTLKYKRS</sequence>
<dbReference type="EMBL" id="LXIE01000001">
    <property type="protein sequence ID" value="OAD92659.1"/>
    <property type="molecule type" value="Genomic_DNA"/>
</dbReference>
<keyword evidence="3" id="KW-1185">Reference proteome</keyword>
<accession>A0A1A9LH04</accession>
<dbReference type="SUPFAM" id="SSF46955">
    <property type="entry name" value="Putative DNA-binding domain"/>
    <property type="match status" value="1"/>
</dbReference>
<dbReference type="NCBIfam" id="TIGR01764">
    <property type="entry name" value="excise"/>
    <property type="match status" value="1"/>
</dbReference>
<dbReference type="InterPro" id="IPR010093">
    <property type="entry name" value="SinI_DNA-bd"/>
</dbReference>
<dbReference type="RefSeq" id="WP_068760633.1">
    <property type="nucleotide sequence ID" value="NZ_LXIE01000001.1"/>
</dbReference>
<dbReference type="AlphaFoldDB" id="A0A1A9LH04"/>
<evidence type="ECO:0000313" key="3">
    <source>
        <dbReference type="Proteomes" id="UP000077552"/>
    </source>
</evidence>
<dbReference type="InterPro" id="IPR009061">
    <property type="entry name" value="DNA-bd_dom_put_sf"/>
</dbReference>
<organism evidence="2 3">
    <name type="scientific">Aequorivita soesokkakensis</name>
    <dbReference type="NCBI Taxonomy" id="1385699"/>
    <lineage>
        <taxon>Bacteria</taxon>
        <taxon>Pseudomonadati</taxon>
        <taxon>Bacteroidota</taxon>
        <taxon>Flavobacteriia</taxon>
        <taxon>Flavobacteriales</taxon>
        <taxon>Flavobacteriaceae</taxon>
        <taxon>Aequorivita</taxon>
    </lineage>
</organism>
<dbReference type="OrthoDB" id="1366685at2"/>
<dbReference type="Proteomes" id="UP000077552">
    <property type="component" value="Unassembled WGS sequence"/>
</dbReference>
<dbReference type="Pfam" id="PF12728">
    <property type="entry name" value="HTH_17"/>
    <property type="match status" value="1"/>
</dbReference>
<dbReference type="InterPro" id="IPR041657">
    <property type="entry name" value="HTH_17"/>
</dbReference>
<proteinExistence type="predicted"/>
<gene>
    <name evidence="2" type="ORF">A7A78_01760</name>
</gene>
<reference evidence="2 3" key="1">
    <citation type="submission" date="2016-05" db="EMBL/GenBank/DDBJ databases">
        <title>Genome sequencing of Vitellibacter soesokkakensis RSSK-12.</title>
        <authorList>
            <person name="Thevarajoo S."/>
            <person name="Selvaratnam C."/>
            <person name="Goh K.M."/>
            <person name="Chan K.-G."/>
            <person name="Chong C.S."/>
        </authorList>
    </citation>
    <scope>NUCLEOTIDE SEQUENCE [LARGE SCALE GENOMIC DNA]</scope>
    <source>
        <strain evidence="2 3">RSSK-12</strain>
    </source>
</reference>
<evidence type="ECO:0000259" key="1">
    <source>
        <dbReference type="Pfam" id="PF12728"/>
    </source>
</evidence>
<dbReference type="STRING" id="1385699.A7A78_01760"/>
<dbReference type="GO" id="GO:0003677">
    <property type="term" value="F:DNA binding"/>
    <property type="evidence" value="ECO:0007669"/>
    <property type="project" value="InterPro"/>
</dbReference>
<evidence type="ECO:0000313" key="2">
    <source>
        <dbReference type="EMBL" id="OAD92659.1"/>
    </source>
</evidence>
<comment type="caution">
    <text evidence="2">The sequence shown here is derived from an EMBL/GenBank/DDBJ whole genome shotgun (WGS) entry which is preliminary data.</text>
</comment>
<name>A0A1A9LH04_9FLAO</name>
<protein>
    <recommendedName>
        <fullName evidence="1">Helix-turn-helix domain-containing protein</fullName>
    </recommendedName>
</protein>